<name>V5S9K5_9HYPH</name>
<evidence type="ECO:0000313" key="4">
    <source>
        <dbReference type="Proteomes" id="UP000018542"/>
    </source>
</evidence>
<keyword evidence="4" id="KW-1185">Reference proteome</keyword>
<dbReference type="PROSITE" id="PS50828">
    <property type="entry name" value="SMR"/>
    <property type="match status" value="1"/>
</dbReference>
<organism evidence="3 4">
    <name type="scientific">Hyphomicrobium nitrativorans NL23</name>
    <dbReference type="NCBI Taxonomy" id="1029756"/>
    <lineage>
        <taxon>Bacteria</taxon>
        <taxon>Pseudomonadati</taxon>
        <taxon>Pseudomonadota</taxon>
        <taxon>Alphaproteobacteria</taxon>
        <taxon>Hyphomicrobiales</taxon>
        <taxon>Hyphomicrobiaceae</taxon>
        <taxon>Hyphomicrobium</taxon>
    </lineage>
</organism>
<feature type="domain" description="Smr" evidence="2">
    <location>
        <begin position="114"/>
        <end position="209"/>
    </location>
</feature>
<dbReference type="EMBL" id="CP006912">
    <property type="protein sequence ID" value="AHB47421.1"/>
    <property type="molecule type" value="Genomic_DNA"/>
</dbReference>
<feature type="region of interest" description="Disordered" evidence="1">
    <location>
        <begin position="52"/>
        <end position="88"/>
    </location>
</feature>
<sequence length="216" mass="24014">MGKKPPHQPPRRRHLSKEDEALWDYMAASLKPIPGKKTRYIVGADDLEGVPPFELKADGKGKPGKKSALKAPPPPPPTSTAVPKPLSATPALNVFDRKAARKLRQGRFEIEARIDLHGMRQHEAHAALRGFLFSAFRRGLRWVLVITGKGISRREREDADYGFGTVERGVLRKNVPMWLAEPELRAIVVSYTAAAIPHGGEGALYVQLRNPERTRP</sequence>
<dbReference type="KEGG" id="hni:W911_01830"/>
<dbReference type="Proteomes" id="UP000018542">
    <property type="component" value="Chromosome"/>
</dbReference>
<reference evidence="3 4" key="1">
    <citation type="journal article" date="2014" name="Genome Announc.">
        <title>Complete Genome Sequence of Hyphomicrobium nitrativorans Strain NL23, a Denitrifying Bacterium Isolated from Biofilm of a Methanol-Fed Denitrification System Treating Seawater at the Montreal Biodome.</title>
        <authorList>
            <person name="Martineau C."/>
            <person name="Villeneuve C."/>
            <person name="Mauffrey F."/>
            <person name="Villemur R."/>
        </authorList>
    </citation>
    <scope>NUCLEOTIDE SEQUENCE [LARGE SCALE GENOMIC DNA]</scope>
    <source>
        <strain evidence="3">NL23</strain>
    </source>
</reference>
<dbReference type="PANTHER" id="PTHR35562:SF2">
    <property type="entry name" value="DNA ENDONUCLEASE SMRA-RELATED"/>
    <property type="match status" value="1"/>
</dbReference>
<dbReference type="SUPFAM" id="SSF160443">
    <property type="entry name" value="SMR domain-like"/>
    <property type="match status" value="1"/>
</dbReference>
<dbReference type="PATRIC" id="fig|1029756.8.peg.389"/>
<dbReference type="InterPro" id="IPR002625">
    <property type="entry name" value="Smr_dom"/>
</dbReference>
<dbReference type="RefSeq" id="WP_023785798.1">
    <property type="nucleotide sequence ID" value="NC_022997.1"/>
</dbReference>
<dbReference type="HOGENOM" id="CLU_055978_2_0_5"/>
<dbReference type="OrthoDB" id="7165597at2"/>
<dbReference type="Pfam" id="PF01713">
    <property type="entry name" value="Smr"/>
    <property type="match status" value="1"/>
</dbReference>
<protein>
    <submittedName>
        <fullName evidence="3">DNA mismatch repair protein MutS</fullName>
    </submittedName>
</protein>
<dbReference type="STRING" id="1029756.W911_01830"/>
<evidence type="ECO:0000259" key="2">
    <source>
        <dbReference type="PROSITE" id="PS50828"/>
    </source>
</evidence>
<accession>V5S9K5</accession>
<evidence type="ECO:0000313" key="3">
    <source>
        <dbReference type="EMBL" id="AHB47421.1"/>
    </source>
</evidence>
<gene>
    <name evidence="3" type="ORF">W911_01830</name>
</gene>
<dbReference type="InterPro" id="IPR036063">
    <property type="entry name" value="Smr_dom_sf"/>
</dbReference>
<dbReference type="AlphaFoldDB" id="V5S9K5"/>
<proteinExistence type="predicted"/>
<dbReference type="PANTHER" id="PTHR35562">
    <property type="entry name" value="DNA ENDONUCLEASE SMRA-RELATED"/>
    <property type="match status" value="1"/>
</dbReference>
<dbReference type="Gene3D" id="3.30.1370.110">
    <property type="match status" value="1"/>
</dbReference>
<evidence type="ECO:0000256" key="1">
    <source>
        <dbReference type="SAM" id="MobiDB-lite"/>
    </source>
</evidence>